<gene>
    <name evidence="2" type="ORF">FS935_20105</name>
</gene>
<dbReference type="RefSeq" id="WP_146950438.1">
    <property type="nucleotide sequence ID" value="NZ_VOQF01000017.1"/>
</dbReference>
<reference evidence="2 3" key="1">
    <citation type="journal article" date="2005" name="Int. J. Syst. Evol. Microbiol.">
        <title>Bacillus litoralis sp. nov., isolated from a tidal flat of the Yellow Sea in Korea.</title>
        <authorList>
            <person name="Yoon J.H."/>
            <person name="Oh T.K."/>
        </authorList>
    </citation>
    <scope>NUCLEOTIDE SEQUENCE [LARGE SCALE GENOMIC DNA]</scope>
    <source>
        <strain evidence="2 3">SW-211</strain>
    </source>
</reference>
<feature type="transmembrane region" description="Helical" evidence="1">
    <location>
        <begin position="34"/>
        <end position="54"/>
    </location>
</feature>
<keyword evidence="1" id="KW-0812">Transmembrane</keyword>
<proteinExistence type="predicted"/>
<comment type="caution">
    <text evidence="2">The sequence shown here is derived from an EMBL/GenBank/DDBJ whole genome shotgun (WGS) entry which is preliminary data.</text>
</comment>
<dbReference type="Proteomes" id="UP000321363">
    <property type="component" value="Unassembled WGS sequence"/>
</dbReference>
<evidence type="ECO:0000256" key="1">
    <source>
        <dbReference type="SAM" id="Phobius"/>
    </source>
</evidence>
<dbReference type="AlphaFoldDB" id="A0A5C6VKU5"/>
<dbReference type="OrthoDB" id="2427984at2"/>
<name>A0A5C6VKU5_9BACI</name>
<keyword evidence="1" id="KW-0472">Membrane</keyword>
<organism evidence="2 3">
    <name type="scientific">Metabacillus litoralis</name>
    <dbReference type="NCBI Taxonomy" id="152268"/>
    <lineage>
        <taxon>Bacteria</taxon>
        <taxon>Bacillati</taxon>
        <taxon>Bacillota</taxon>
        <taxon>Bacilli</taxon>
        <taxon>Bacillales</taxon>
        <taxon>Bacillaceae</taxon>
        <taxon>Metabacillus</taxon>
    </lineage>
</organism>
<protein>
    <submittedName>
        <fullName evidence="2">Uncharacterized protein</fullName>
    </submittedName>
</protein>
<accession>A0A5C6VKU5</accession>
<feature type="transmembrane region" description="Helical" evidence="1">
    <location>
        <begin position="60"/>
        <end position="80"/>
    </location>
</feature>
<dbReference type="EMBL" id="VOQF01000017">
    <property type="protein sequence ID" value="TXC85670.1"/>
    <property type="molecule type" value="Genomic_DNA"/>
</dbReference>
<evidence type="ECO:0000313" key="2">
    <source>
        <dbReference type="EMBL" id="TXC85670.1"/>
    </source>
</evidence>
<feature type="transmembrane region" description="Helical" evidence="1">
    <location>
        <begin position="6"/>
        <end position="22"/>
    </location>
</feature>
<evidence type="ECO:0000313" key="3">
    <source>
        <dbReference type="Proteomes" id="UP000321363"/>
    </source>
</evidence>
<sequence length="90" mass="10355">MIETILSIILFISLFVSIYFTVRKRKKLGIAGFKTSLTSICFFLIAAVNLFGYWFNLLGIGSWLVTMILILVGAYFTKYMPRGNYSPKRR</sequence>
<keyword evidence="3" id="KW-1185">Reference proteome</keyword>
<keyword evidence="1" id="KW-1133">Transmembrane helix</keyword>